<protein>
    <submittedName>
        <fullName evidence="2">CHAD domain-containing protein</fullName>
    </submittedName>
</protein>
<evidence type="ECO:0000259" key="1">
    <source>
        <dbReference type="PROSITE" id="PS51708"/>
    </source>
</evidence>
<dbReference type="SMART" id="SM00880">
    <property type="entry name" value="CHAD"/>
    <property type="match status" value="1"/>
</dbReference>
<name>A0ABX2PML8_9RHOB</name>
<gene>
    <name evidence="2" type="ORF">HW561_04115</name>
</gene>
<dbReference type="EMBL" id="JABXWT010000001">
    <property type="protein sequence ID" value="NVO54974.1"/>
    <property type="molecule type" value="Genomic_DNA"/>
</dbReference>
<feature type="domain" description="CHAD" evidence="1">
    <location>
        <begin position="201"/>
        <end position="494"/>
    </location>
</feature>
<evidence type="ECO:0000313" key="2">
    <source>
        <dbReference type="EMBL" id="NVO54974.1"/>
    </source>
</evidence>
<proteinExistence type="predicted"/>
<evidence type="ECO:0000313" key="3">
    <source>
        <dbReference type="Proteomes" id="UP000630805"/>
    </source>
</evidence>
<dbReference type="Gene3D" id="1.40.20.10">
    <property type="entry name" value="CHAD domain"/>
    <property type="match status" value="1"/>
</dbReference>
<sequence>MTLKTDGFFVLPGAFDDDVFAQVLTDWTVRFGTATASKSFILLDCHDQSLRVSGQMLIETDGTLQLLQGNGESWVQNSTAKGRFVQELLCGSVREALQGFPELRALTGIGAGRVENRSLTILDDQQKTQVRGDLMALSCKTGRATIIRVQRLRGYDRAFVAVCSALTEMGGNADGVEAVFQALFPGMVPYQAKPEVRLGQTEPSVQVATDIIRTYLTVARRNEDGVIADVDTEFLHDYRVSLRRVRSVLDLFKGVFSERQSAELKQVFSDLMAPTGRVRDLDVYLLEKDIYFNLIPSKLHVGLDVMFEQFEKQRAQELSRLSRRFRSAAYDRSMNTLIELFSVTDRLEPGPNATRGANEYACALIWKRYRKVCKLARSINEETPDKAVHDLRIDCKKLRYLMEFFAPLFARKRFKLILKPLKKLQDSLGLFNDYSIQQEALLDFVSQQSNAQGQVQAQLGMAVGGLIAVLDQRQRAERDRVIASFQQFDGPDTRHLFRSLFHHKKE</sequence>
<dbReference type="InterPro" id="IPR007899">
    <property type="entry name" value="CHAD_dom"/>
</dbReference>
<dbReference type="PROSITE" id="PS51708">
    <property type="entry name" value="CHAD"/>
    <property type="match status" value="1"/>
</dbReference>
<dbReference type="RefSeq" id="WP_176861931.1">
    <property type="nucleotide sequence ID" value="NZ_JABXWT010000001.1"/>
</dbReference>
<organism evidence="2 3">
    <name type="scientific">Ruegeria haliotis</name>
    <dbReference type="NCBI Taxonomy" id="2747601"/>
    <lineage>
        <taxon>Bacteria</taxon>
        <taxon>Pseudomonadati</taxon>
        <taxon>Pseudomonadota</taxon>
        <taxon>Alphaproteobacteria</taxon>
        <taxon>Rhodobacterales</taxon>
        <taxon>Roseobacteraceae</taxon>
        <taxon>Ruegeria</taxon>
    </lineage>
</organism>
<dbReference type="Proteomes" id="UP000630805">
    <property type="component" value="Unassembled WGS sequence"/>
</dbReference>
<comment type="caution">
    <text evidence="2">The sequence shown here is derived from an EMBL/GenBank/DDBJ whole genome shotgun (WGS) entry which is preliminary data.</text>
</comment>
<accession>A0ABX2PML8</accession>
<dbReference type="Pfam" id="PF05235">
    <property type="entry name" value="CHAD"/>
    <property type="match status" value="1"/>
</dbReference>
<dbReference type="PANTHER" id="PTHR39339:SF1">
    <property type="entry name" value="CHAD DOMAIN-CONTAINING PROTEIN"/>
    <property type="match status" value="1"/>
</dbReference>
<dbReference type="PANTHER" id="PTHR39339">
    <property type="entry name" value="SLR1444 PROTEIN"/>
    <property type="match status" value="1"/>
</dbReference>
<dbReference type="InterPro" id="IPR038186">
    <property type="entry name" value="CHAD_dom_sf"/>
</dbReference>
<reference evidence="2 3" key="1">
    <citation type="submission" date="2020-06" db="EMBL/GenBank/DDBJ databases">
        <authorList>
            <person name="Cao W.R."/>
        </authorList>
    </citation>
    <scope>NUCLEOTIDE SEQUENCE [LARGE SCALE GENOMIC DNA]</scope>
    <source>
        <strain evidence="2 3">B1Z28</strain>
    </source>
</reference>
<keyword evidence="3" id="KW-1185">Reference proteome</keyword>